<organism evidence="2">
    <name type="scientific">Candidatus Kentrum sp. DK</name>
    <dbReference type="NCBI Taxonomy" id="2126562"/>
    <lineage>
        <taxon>Bacteria</taxon>
        <taxon>Pseudomonadati</taxon>
        <taxon>Pseudomonadota</taxon>
        <taxon>Gammaproteobacteria</taxon>
        <taxon>Candidatus Kentrum</taxon>
    </lineage>
</organism>
<evidence type="ECO:0000313" key="2">
    <source>
        <dbReference type="EMBL" id="VFJ59871.1"/>
    </source>
</evidence>
<dbReference type="InterPro" id="IPR041180">
    <property type="entry name" value="Nmad2"/>
</dbReference>
<evidence type="ECO:0000259" key="1">
    <source>
        <dbReference type="Pfam" id="PF18753"/>
    </source>
</evidence>
<feature type="domain" description="Nucleotide modification associated" evidence="1">
    <location>
        <begin position="2"/>
        <end position="121"/>
    </location>
</feature>
<accession>A0A450T052</accession>
<dbReference type="EMBL" id="CAADEX010000087">
    <property type="protein sequence ID" value="VFJ59871.1"/>
    <property type="molecule type" value="Genomic_DNA"/>
</dbReference>
<gene>
    <name evidence="2" type="ORF">BECKDK2373B_GA0170837_10879</name>
</gene>
<proteinExistence type="predicted"/>
<sequence>MKLFSYIVAHDYGFAPNPFFGVCTLATCKPIIRRTATIGDWIIGTGSSKNRKQGSIVYVMRITEKMTFNEYWRDERFLRKRPNLRGSKKQAFGDNIYFKDHSGHWQQLNSHHSNKDGTPYPYRYPSFPRSLYFKVQTSTSKWFNFYRFLPDSHEKQTFQTDVLCRCSKTWVTI</sequence>
<name>A0A450T052_9GAMM</name>
<reference evidence="2" key="1">
    <citation type="submission" date="2019-02" db="EMBL/GenBank/DDBJ databases">
        <authorList>
            <person name="Gruber-Vodicka R. H."/>
            <person name="Seah K. B. B."/>
        </authorList>
    </citation>
    <scope>NUCLEOTIDE SEQUENCE</scope>
    <source>
        <strain evidence="2">BECK_DK47</strain>
    </source>
</reference>
<protein>
    <recommendedName>
        <fullName evidence="1">Nucleotide modification associated domain-containing protein</fullName>
    </recommendedName>
</protein>
<dbReference type="AlphaFoldDB" id="A0A450T052"/>
<dbReference type="Pfam" id="PF18753">
    <property type="entry name" value="Nmad2"/>
    <property type="match status" value="1"/>
</dbReference>